<feature type="compositionally biased region" description="Basic and acidic residues" evidence="1">
    <location>
        <begin position="8"/>
        <end position="51"/>
    </location>
</feature>
<name>A0ABQ9GT54_9NEOP</name>
<comment type="caution">
    <text evidence="2">The sequence shown here is derived from an EMBL/GenBank/DDBJ whole genome shotgun (WGS) entry which is preliminary data.</text>
</comment>
<reference evidence="2 3" key="1">
    <citation type="submission" date="2023-02" db="EMBL/GenBank/DDBJ databases">
        <title>LHISI_Scaffold_Assembly.</title>
        <authorList>
            <person name="Stuart O.P."/>
            <person name="Cleave R."/>
            <person name="Magrath M.J.L."/>
            <person name="Mikheyev A.S."/>
        </authorList>
    </citation>
    <scope>NUCLEOTIDE SEQUENCE [LARGE SCALE GENOMIC DNA]</scope>
    <source>
        <strain evidence="2">Daus_M_001</strain>
        <tissue evidence="2">Leg muscle</tissue>
    </source>
</reference>
<feature type="non-terminal residue" evidence="2">
    <location>
        <position position="84"/>
    </location>
</feature>
<accession>A0ABQ9GT54</accession>
<evidence type="ECO:0000313" key="2">
    <source>
        <dbReference type="EMBL" id="KAJ8875222.1"/>
    </source>
</evidence>
<organism evidence="2 3">
    <name type="scientific">Dryococelus australis</name>
    <dbReference type="NCBI Taxonomy" id="614101"/>
    <lineage>
        <taxon>Eukaryota</taxon>
        <taxon>Metazoa</taxon>
        <taxon>Ecdysozoa</taxon>
        <taxon>Arthropoda</taxon>
        <taxon>Hexapoda</taxon>
        <taxon>Insecta</taxon>
        <taxon>Pterygota</taxon>
        <taxon>Neoptera</taxon>
        <taxon>Polyneoptera</taxon>
        <taxon>Phasmatodea</taxon>
        <taxon>Verophasmatodea</taxon>
        <taxon>Anareolatae</taxon>
        <taxon>Phasmatidae</taxon>
        <taxon>Eurycanthinae</taxon>
        <taxon>Dryococelus</taxon>
    </lineage>
</organism>
<dbReference type="Proteomes" id="UP001159363">
    <property type="component" value="Chromosome 8"/>
</dbReference>
<feature type="region of interest" description="Disordered" evidence="1">
    <location>
        <begin position="1"/>
        <end position="51"/>
    </location>
</feature>
<evidence type="ECO:0000313" key="3">
    <source>
        <dbReference type="Proteomes" id="UP001159363"/>
    </source>
</evidence>
<protein>
    <submittedName>
        <fullName evidence="2">Uncharacterized protein</fullName>
    </submittedName>
</protein>
<proteinExistence type="predicted"/>
<gene>
    <name evidence="2" type="ORF">PR048_023117</name>
</gene>
<evidence type="ECO:0000256" key="1">
    <source>
        <dbReference type="SAM" id="MobiDB-lite"/>
    </source>
</evidence>
<sequence>MWDIQNRMSEKKNQIKEQNIRPERTRWIQKQKNHDKMETPQGRSERQNNKPKWLEDFISLNSELLTYEDAMNSNDKTNWEIATN</sequence>
<keyword evidence="3" id="KW-1185">Reference proteome</keyword>
<dbReference type="EMBL" id="JARBHB010000009">
    <property type="protein sequence ID" value="KAJ8875222.1"/>
    <property type="molecule type" value="Genomic_DNA"/>
</dbReference>